<feature type="chain" id="PRO_5004214739" description="DUF4136 domain-containing protein" evidence="1">
    <location>
        <begin position="19"/>
        <end position="215"/>
    </location>
</feature>
<keyword evidence="1" id="KW-0732">Signal</keyword>
<proteinExistence type="predicted"/>
<protein>
    <recommendedName>
        <fullName evidence="4">DUF4136 domain-containing protein</fullName>
    </recommendedName>
</protein>
<evidence type="ECO:0000313" key="3">
    <source>
        <dbReference type="Proteomes" id="UP000001929"/>
    </source>
</evidence>
<evidence type="ECO:0000256" key="1">
    <source>
        <dbReference type="SAM" id="SignalP"/>
    </source>
</evidence>
<sequence length="215" mass="23160">MRPPLGSLLLCLGLLALAGCAPPTLRSAVTAYAQPDAPGALTGRKIAIVALPGQAGSLEWDAIRRMLADQLPAWGASLAADRAASDSLMSFTYDVDGGRTEVISQPMMMNPGFPGFHRRPWGRPYAYDPPFYGDPWETEITTRTVYTRSFTLRLYDAKAAGDRPLAEVLPLNELHVESRGPSPGINRVMPAMITAALRAFPGRDGQTVTIDVPLP</sequence>
<dbReference type="EMBL" id="CP000230">
    <property type="protein sequence ID" value="ABC23675.1"/>
    <property type="molecule type" value="Genomic_DNA"/>
</dbReference>
<dbReference type="Proteomes" id="UP000001929">
    <property type="component" value="Chromosome"/>
</dbReference>
<dbReference type="PROSITE" id="PS51257">
    <property type="entry name" value="PROKAR_LIPOPROTEIN"/>
    <property type="match status" value="1"/>
</dbReference>
<keyword evidence="3" id="KW-1185">Reference proteome</keyword>
<dbReference type="HOGENOM" id="CLU_086621_1_0_5"/>
<dbReference type="AlphaFoldDB" id="Q2RQC0"/>
<evidence type="ECO:0000313" key="2">
    <source>
        <dbReference type="EMBL" id="ABC23675.1"/>
    </source>
</evidence>
<reference evidence="2 3" key="1">
    <citation type="journal article" date="2011" name="Stand. Genomic Sci.">
        <title>Complete genome sequence of Rhodospirillum rubrum type strain (S1).</title>
        <authorList>
            <person name="Munk A.C."/>
            <person name="Copeland A."/>
            <person name="Lucas S."/>
            <person name="Lapidus A."/>
            <person name="Del Rio T.G."/>
            <person name="Barry K."/>
            <person name="Detter J.C."/>
            <person name="Hammon N."/>
            <person name="Israni S."/>
            <person name="Pitluck S."/>
            <person name="Brettin T."/>
            <person name="Bruce D."/>
            <person name="Han C."/>
            <person name="Tapia R."/>
            <person name="Gilna P."/>
            <person name="Schmutz J."/>
            <person name="Larimer F."/>
            <person name="Land M."/>
            <person name="Kyrpides N.C."/>
            <person name="Mavromatis K."/>
            <person name="Richardson P."/>
            <person name="Rohde M."/>
            <person name="Goker M."/>
            <person name="Klenk H.P."/>
            <person name="Zhang Y."/>
            <person name="Roberts G.P."/>
            <person name="Reslewic S."/>
            <person name="Schwartz D.C."/>
        </authorList>
    </citation>
    <scope>NUCLEOTIDE SEQUENCE [LARGE SCALE GENOMIC DNA]</scope>
    <source>
        <strain evidence="3">ATCC 11170 / ATH 1.1.1 / DSM 467 / LMG 4362 / NCIMB 8255 / S1</strain>
    </source>
</reference>
<name>Q2RQC0_RHORT</name>
<feature type="signal peptide" evidence="1">
    <location>
        <begin position="1"/>
        <end position="18"/>
    </location>
</feature>
<organism evidence="2 3">
    <name type="scientific">Rhodospirillum rubrum (strain ATCC 11170 / ATH 1.1.1 / DSM 467 / LMG 4362 / NCIMB 8255 / S1)</name>
    <dbReference type="NCBI Taxonomy" id="269796"/>
    <lineage>
        <taxon>Bacteria</taxon>
        <taxon>Pseudomonadati</taxon>
        <taxon>Pseudomonadota</taxon>
        <taxon>Alphaproteobacteria</taxon>
        <taxon>Rhodospirillales</taxon>
        <taxon>Rhodospirillaceae</taxon>
        <taxon>Rhodospirillum</taxon>
    </lineage>
</organism>
<dbReference type="EnsemblBacteria" id="ABC23675">
    <property type="protein sequence ID" value="ABC23675"/>
    <property type="gene ID" value="Rru_A2878"/>
</dbReference>
<dbReference type="RefSeq" id="WP_011390628.1">
    <property type="nucleotide sequence ID" value="NC_007643.1"/>
</dbReference>
<evidence type="ECO:0008006" key="4">
    <source>
        <dbReference type="Google" id="ProtNLM"/>
    </source>
</evidence>
<dbReference type="KEGG" id="rru:Rru_A2878"/>
<dbReference type="PATRIC" id="fig|269796.9.peg.2987"/>
<accession>Q2RQC0</accession>
<gene>
    <name evidence="2" type="ordered locus">Rru_A2878</name>
</gene>